<evidence type="ECO:0000313" key="1">
    <source>
        <dbReference type="EMBL" id="GAJ22567.1"/>
    </source>
</evidence>
<name>X1VQJ7_9ZZZZ</name>
<comment type="caution">
    <text evidence="1">The sequence shown here is derived from an EMBL/GenBank/DDBJ whole genome shotgun (WGS) entry which is preliminary data.</text>
</comment>
<reference evidence="1" key="1">
    <citation type="journal article" date="2014" name="Front. Microbiol.">
        <title>High frequency of phylogenetically diverse reductive dehalogenase-homologous genes in deep subseafloor sedimentary metagenomes.</title>
        <authorList>
            <person name="Kawai M."/>
            <person name="Futagami T."/>
            <person name="Toyoda A."/>
            <person name="Takaki Y."/>
            <person name="Nishi S."/>
            <person name="Hori S."/>
            <person name="Arai W."/>
            <person name="Tsubouchi T."/>
            <person name="Morono Y."/>
            <person name="Uchiyama I."/>
            <person name="Ito T."/>
            <person name="Fujiyama A."/>
            <person name="Inagaki F."/>
            <person name="Takami H."/>
        </authorList>
    </citation>
    <scope>NUCLEOTIDE SEQUENCE</scope>
    <source>
        <strain evidence="1">Expedition CK06-06</strain>
    </source>
</reference>
<organism evidence="1">
    <name type="scientific">marine sediment metagenome</name>
    <dbReference type="NCBI Taxonomy" id="412755"/>
    <lineage>
        <taxon>unclassified sequences</taxon>
        <taxon>metagenomes</taxon>
        <taxon>ecological metagenomes</taxon>
    </lineage>
</organism>
<dbReference type="AlphaFoldDB" id="X1VQJ7"/>
<dbReference type="EMBL" id="BARW01037081">
    <property type="protein sequence ID" value="GAJ22567.1"/>
    <property type="molecule type" value="Genomic_DNA"/>
</dbReference>
<sequence>MKPHYAEASIPEIINQTTHSRKYEINNGDEYEQENDPRNNKEVIKILKIPIPRRLC</sequence>
<proteinExistence type="predicted"/>
<protein>
    <submittedName>
        <fullName evidence="1">Uncharacterized protein</fullName>
    </submittedName>
</protein>
<accession>X1VQJ7</accession>
<gene>
    <name evidence="1" type="ORF">S12H4_57357</name>
</gene>